<evidence type="ECO:0000313" key="2">
    <source>
        <dbReference type="EMBL" id="CAH1439199.1"/>
    </source>
</evidence>
<keyword evidence="1" id="KW-1133">Transmembrane helix</keyword>
<gene>
    <name evidence="2" type="ORF">LVIROSA_LOCUS25409</name>
</gene>
<dbReference type="Proteomes" id="UP001157418">
    <property type="component" value="Unassembled WGS sequence"/>
</dbReference>
<reference evidence="2 3" key="1">
    <citation type="submission" date="2022-01" db="EMBL/GenBank/DDBJ databases">
        <authorList>
            <person name="Xiong W."/>
            <person name="Schranz E."/>
        </authorList>
    </citation>
    <scope>NUCLEOTIDE SEQUENCE [LARGE SCALE GENOMIC DNA]</scope>
</reference>
<comment type="caution">
    <text evidence="2">The sequence shown here is derived from an EMBL/GenBank/DDBJ whole genome shotgun (WGS) entry which is preliminary data.</text>
</comment>
<accession>A0AAU9NMV0</accession>
<evidence type="ECO:0000256" key="1">
    <source>
        <dbReference type="SAM" id="Phobius"/>
    </source>
</evidence>
<feature type="transmembrane region" description="Helical" evidence="1">
    <location>
        <begin position="55"/>
        <end position="75"/>
    </location>
</feature>
<dbReference type="AlphaFoldDB" id="A0AAU9NMV0"/>
<keyword evidence="1" id="KW-0812">Transmembrane</keyword>
<name>A0AAU9NMV0_9ASTR</name>
<dbReference type="EMBL" id="CAKMRJ010004544">
    <property type="protein sequence ID" value="CAH1439199.1"/>
    <property type="molecule type" value="Genomic_DNA"/>
</dbReference>
<evidence type="ECO:0000313" key="3">
    <source>
        <dbReference type="Proteomes" id="UP001157418"/>
    </source>
</evidence>
<sequence length="79" mass="8701">MISSTAIDRRQMTFFSFLPLLFQFSSPLTLPHPFSSNTMVTVGIFLRISPSLSSTAITLQHLLIVSALLLSMLMLSGNL</sequence>
<keyword evidence="1" id="KW-0472">Membrane</keyword>
<protein>
    <submittedName>
        <fullName evidence="2">Uncharacterized protein</fullName>
    </submittedName>
</protein>
<keyword evidence="3" id="KW-1185">Reference proteome</keyword>
<proteinExistence type="predicted"/>
<organism evidence="2 3">
    <name type="scientific">Lactuca virosa</name>
    <dbReference type="NCBI Taxonomy" id="75947"/>
    <lineage>
        <taxon>Eukaryota</taxon>
        <taxon>Viridiplantae</taxon>
        <taxon>Streptophyta</taxon>
        <taxon>Embryophyta</taxon>
        <taxon>Tracheophyta</taxon>
        <taxon>Spermatophyta</taxon>
        <taxon>Magnoliopsida</taxon>
        <taxon>eudicotyledons</taxon>
        <taxon>Gunneridae</taxon>
        <taxon>Pentapetalae</taxon>
        <taxon>asterids</taxon>
        <taxon>campanulids</taxon>
        <taxon>Asterales</taxon>
        <taxon>Asteraceae</taxon>
        <taxon>Cichorioideae</taxon>
        <taxon>Cichorieae</taxon>
        <taxon>Lactucinae</taxon>
        <taxon>Lactuca</taxon>
    </lineage>
</organism>